<accession>A0ABV7DTW3</accession>
<dbReference type="Pfam" id="PF05239">
    <property type="entry name" value="PRC"/>
    <property type="match status" value="2"/>
</dbReference>
<name>A0ABV7DTW3_9RHOB</name>
<dbReference type="SUPFAM" id="SSF50346">
    <property type="entry name" value="PRC-barrel domain"/>
    <property type="match status" value="2"/>
</dbReference>
<protein>
    <submittedName>
        <fullName evidence="4">PRC-barrel domain-containing protein</fullName>
    </submittedName>
</protein>
<dbReference type="RefSeq" id="WP_197643066.1">
    <property type="nucleotide sequence ID" value="NZ_JAEACP010000008.1"/>
</dbReference>
<evidence type="ECO:0000256" key="1">
    <source>
        <dbReference type="SAM" id="MobiDB-lite"/>
    </source>
</evidence>
<evidence type="ECO:0000313" key="4">
    <source>
        <dbReference type="EMBL" id="MFC3086018.1"/>
    </source>
</evidence>
<feature type="signal peptide" evidence="2">
    <location>
        <begin position="1"/>
        <end position="20"/>
    </location>
</feature>
<reference evidence="5" key="1">
    <citation type="journal article" date="2019" name="Int. J. Syst. Evol. Microbiol.">
        <title>The Global Catalogue of Microorganisms (GCM) 10K type strain sequencing project: providing services to taxonomists for standard genome sequencing and annotation.</title>
        <authorList>
            <consortium name="The Broad Institute Genomics Platform"/>
            <consortium name="The Broad Institute Genome Sequencing Center for Infectious Disease"/>
            <person name="Wu L."/>
            <person name="Ma J."/>
        </authorList>
    </citation>
    <scope>NUCLEOTIDE SEQUENCE [LARGE SCALE GENOMIC DNA]</scope>
    <source>
        <strain evidence="5">KCTC 62102</strain>
    </source>
</reference>
<organism evidence="4 5">
    <name type="scientific">Tabrizicola soli</name>
    <dbReference type="NCBI Taxonomy" id="2185115"/>
    <lineage>
        <taxon>Bacteria</taxon>
        <taxon>Pseudomonadati</taxon>
        <taxon>Pseudomonadota</taxon>
        <taxon>Alphaproteobacteria</taxon>
        <taxon>Rhodobacterales</taxon>
        <taxon>Paracoccaceae</taxon>
        <taxon>Tabrizicola</taxon>
    </lineage>
</organism>
<dbReference type="Proteomes" id="UP001595445">
    <property type="component" value="Unassembled WGS sequence"/>
</dbReference>
<keyword evidence="2" id="KW-0732">Signal</keyword>
<evidence type="ECO:0000259" key="3">
    <source>
        <dbReference type="Pfam" id="PF05239"/>
    </source>
</evidence>
<dbReference type="InterPro" id="IPR027275">
    <property type="entry name" value="PRC-brl_dom"/>
</dbReference>
<dbReference type="PANTHER" id="PTHR36505:SF1">
    <property type="entry name" value="BLR1072 PROTEIN"/>
    <property type="match status" value="1"/>
</dbReference>
<feature type="chain" id="PRO_5046005436" evidence="2">
    <location>
        <begin position="21"/>
        <end position="313"/>
    </location>
</feature>
<evidence type="ECO:0000313" key="5">
    <source>
        <dbReference type="Proteomes" id="UP001595445"/>
    </source>
</evidence>
<sequence>MKTLLLTTAMAAGLAYPALAQTSQFQTEAAGPAVAASDMIGARIYASEAAVDADAYNGVQEGWNDIGEVNDIILGRDGSVDAVLVDIGGFLGIGERQVAVDMAALRFVQDDATDADDWFLVMQADRAALDTAPEWVVPGAAATTDTTADTTAATDEAAAADAANADAANADATADTNTDANAGAEPAPDADAAAAADATAAGDTATTPPGAVTLPEGYVAVERETLTAEMLTGANVRDTSDNSIAEISDLVLTGEGQVTDVVLDVGGFLGIGAKAVAIPLDRLTVAQGSGGDLAIWVDMTKEELEALPEFKKE</sequence>
<dbReference type="PANTHER" id="PTHR36505">
    <property type="entry name" value="BLR1072 PROTEIN"/>
    <property type="match status" value="1"/>
</dbReference>
<dbReference type="EMBL" id="JBHRSM010000013">
    <property type="protein sequence ID" value="MFC3086018.1"/>
    <property type="molecule type" value="Genomic_DNA"/>
</dbReference>
<comment type="caution">
    <text evidence="4">The sequence shown here is derived from an EMBL/GenBank/DDBJ whole genome shotgun (WGS) entry which is preliminary data.</text>
</comment>
<feature type="domain" description="PRC-barrel" evidence="3">
    <location>
        <begin position="64"/>
        <end position="108"/>
    </location>
</feature>
<evidence type="ECO:0000256" key="2">
    <source>
        <dbReference type="SAM" id="SignalP"/>
    </source>
</evidence>
<proteinExistence type="predicted"/>
<gene>
    <name evidence="4" type="ORF">ACFOD6_08145</name>
</gene>
<feature type="compositionally biased region" description="Low complexity" evidence="1">
    <location>
        <begin position="158"/>
        <end position="211"/>
    </location>
</feature>
<feature type="domain" description="PRC-barrel" evidence="3">
    <location>
        <begin position="231"/>
        <end position="297"/>
    </location>
</feature>
<keyword evidence="5" id="KW-1185">Reference proteome</keyword>
<feature type="region of interest" description="Disordered" evidence="1">
    <location>
        <begin position="158"/>
        <end position="213"/>
    </location>
</feature>
<dbReference type="InterPro" id="IPR011033">
    <property type="entry name" value="PRC_barrel-like_sf"/>
</dbReference>
<dbReference type="Gene3D" id="2.30.30.240">
    <property type="entry name" value="PRC-barrel domain"/>
    <property type="match status" value="2"/>
</dbReference>